<dbReference type="EMBL" id="AP012050">
    <property type="protein sequence ID" value="BAM46676.1"/>
    <property type="molecule type" value="Genomic_DNA"/>
</dbReference>
<dbReference type="FunFam" id="3.30.1360.60:FF:000001">
    <property type="entry name" value="PTS system glucose-specific IIBC component PtsG"/>
    <property type="match status" value="1"/>
</dbReference>
<feature type="transmembrane region" description="Helical" evidence="12">
    <location>
        <begin position="372"/>
        <end position="391"/>
    </location>
</feature>
<feature type="transmembrane region" description="Helical" evidence="12">
    <location>
        <begin position="443"/>
        <end position="465"/>
    </location>
</feature>
<evidence type="ECO:0000313" key="16">
    <source>
        <dbReference type="EMBL" id="BAM46676.1"/>
    </source>
</evidence>
<dbReference type="Pfam" id="PF00367">
    <property type="entry name" value="PTS_EIIB"/>
    <property type="match status" value="1"/>
</dbReference>
<dbReference type="PROSITE" id="PS00371">
    <property type="entry name" value="PTS_EIIA_TYPE_1_HIS"/>
    <property type="match status" value="1"/>
</dbReference>
<dbReference type="HOGENOM" id="CLU_012312_2_2_9"/>
<keyword evidence="8" id="KW-0418">Kinase</keyword>
<dbReference type="KEGG" id="axl:AXY_05440"/>
<dbReference type="AlphaFoldDB" id="K0J2F7"/>
<protein>
    <submittedName>
        <fullName evidence="16">PTS system beta-glucoside-specific enzyme IIBCA component</fullName>
        <ecNumber evidence="16">2.7.1.191</ecNumber>
    </submittedName>
</protein>
<dbReference type="Pfam" id="PF00358">
    <property type="entry name" value="PTS_EIIA_1"/>
    <property type="match status" value="1"/>
</dbReference>
<keyword evidence="6" id="KW-0598">Phosphotransferase system</keyword>
<keyword evidence="5 16" id="KW-0808">Transferase</keyword>
<feature type="transmembrane region" description="Helical" evidence="12">
    <location>
        <begin position="302"/>
        <end position="328"/>
    </location>
</feature>
<keyword evidence="3" id="KW-1003">Cell membrane</keyword>
<feature type="domain" description="PTS EIIA type-1" evidence="13">
    <location>
        <begin position="509"/>
        <end position="613"/>
    </location>
</feature>
<evidence type="ECO:0000256" key="11">
    <source>
        <dbReference type="PROSITE-ProRule" id="PRU00421"/>
    </source>
</evidence>
<feature type="domain" description="PTS EIIB type-1" evidence="14">
    <location>
        <begin position="4"/>
        <end position="86"/>
    </location>
</feature>
<evidence type="ECO:0000256" key="8">
    <source>
        <dbReference type="ARBA" id="ARBA00022777"/>
    </source>
</evidence>
<feature type="transmembrane region" description="Helical" evidence="12">
    <location>
        <begin position="261"/>
        <end position="282"/>
    </location>
</feature>
<dbReference type="eggNOG" id="COG2190">
    <property type="taxonomic scope" value="Bacteria"/>
</dbReference>
<evidence type="ECO:0000256" key="12">
    <source>
        <dbReference type="SAM" id="Phobius"/>
    </source>
</evidence>
<dbReference type="EC" id="2.7.1.191" evidence="16"/>
<reference evidence="16 17" key="1">
    <citation type="submission" date="2011-01" db="EMBL/GenBank/DDBJ databases">
        <title>Whole genome sequence of Amphibacillus xylinus NBRC 15112.</title>
        <authorList>
            <person name="Nakazawa H."/>
            <person name="Katano Y."/>
            <person name="Nakamura S."/>
            <person name="Sasagawa M."/>
            <person name="Fukada J."/>
            <person name="Arai T."/>
            <person name="Sasakura N."/>
            <person name="Mochizuki D."/>
            <person name="Hosoyama A."/>
            <person name="Harada K."/>
            <person name="Horikawa H."/>
            <person name="Kato Y."/>
            <person name="Harada T."/>
            <person name="Sasaki K."/>
            <person name="Sekiguchi M."/>
            <person name="Hodoyama M."/>
            <person name="Nishiko R."/>
            <person name="Narita H."/>
            <person name="Hanamaki A."/>
            <person name="Hata C."/>
            <person name="Konno Y."/>
            <person name="Niimura Y."/>
            <person name="Yamazaki S."/>
            <person name="Fujita N."/>
        </authorList>
    </citation>
    <scope>NUCLEOTIDE SEQUENCE [LARGE SCALE GENOMIC DNA]</scope>
    <source>
        <strain evidence="17">ATCC 51415 / DSM 6626 / JCM 7361 / LMG 17667 / NBRC 15112 / Ep01</strain>
    </source>
</reference>
<dbReference type="Pfam" id="PF02378">
    <property type="entry name" value="PTS_EIIC"/>
    <property type="match status" value="1"/>
</dbReference>
<dbReference type="PROSITE" id="PS51103">
    <property type="entry name" value="PTS_EIIC_TYPE_1"/>
    <property type="match status" value="1"/>
</dbReference>
<keyword evidence="10 12" id="KW-0472">Membrane</keyword>
<evidence type="ECO:0000256" key="2">
    <source>
        <dbReference type="ARBA" id="ARBA00022448"/>
    </source>
</evidence>
<accession>K0J2F7</accession>
<dbReference type="Gene3D" id="3.30.1360.60">
    <property type="entry name" value="Glucose permease domain IIB"/>
    <property type="match status" value="1"/>
</dbReference>
<feature type="domain" description="PTS EIIC type-1" evidence="15">
    <location>
        <begin position="104"/>
        <end position="481"/>
    </location>
</feature>
<evidence type="ECO:0000256" key="9">
    <source>
        <dbReference type="ARBA" id="ARBA00022989"/>
    </source>
</evidence>
<dbReference type="RefSeq" id="WP_015009281.1">
    <property type="nucleotide sequence ID" value="NC_018704.1"/>
</dbReference>
<evidence type="ECO:0000256" key="10">
    <source>
        <dbReference type="ARBA" id="ARBA00023136"/>
    </source>
</evidence>
<dbReference type="GO" id="GO:0005886">
    <property type="term" value="C:plasma membrane"/>
    <property type="evidence" value="ECO:0007669"/>
    <property type="project" value="UniProtKB-SubCell"/>
</dbReference>
<dbReference type="GO" id="GO:0009401">
    <property type="term" value="P:phosphoenolpyruvate-dependent sugar phosphotransferase system"/>
    <property type="evidence" value="ECO:0007669"/>
    <property type="project" value="UniProtKB-KW"/>
</dbReference>
<dbReference type="STRING" id="698758.AXY_05440"/>
<dbReference type="PROSITE" id="PS51093">
    <property type="entry name" value="PTS_EIIA_TYPE_1"/>
    <property type="match status" value="1"/>
</dbReference>
<dbReference type="InterPro" id="IPR001996">
    <property type="entry name" value="PTS_IIB_1"/>
</dbReference>
<dbReference type="GO" id="GO:0015771">
    <property type="term" value="P:trehalose transport"/>
    <property type="evidence" value="ECO:0007669"/>
    <property type="project" value="TreeGrafter"/>
</dbReference>
<keyword evidence="4" id="KW-0762">Sugar transport</keyword>
<dbReference type="PANTHER" id="PTHR30175:SF1">
    <property type="entry name" value="PTS SYSTEM ARBUTIN-, CELLOBIOSE-, AND SALICIN-SPECIFIC EIIBC COMPONENT-RELATED"/>
    <property type="match status" value="1"/>
</dbReference>
<name>K0J2F7_AMPXN</name>
<dbReference type="NCBIfam" id="TIGR00830">
    <property type="entry name" value="PTBA"/>
    <property type="match status" value="1"/>
</dbReference>
<keyword evidence="17" id="KW-1185">Reference proteome</keyword>
<dbReference type="FunFam" id="2.70.70.10:FF:000001">
    <property type="entry name" value="PTS system glucose-specific IIA component"/>
    <property type="match status" value="1"/>
</dbReference>
<evidence type="ECO:0000256" key="1">
    <source>
        <dbReference type="ARBA" id="ARBA00004651"/>
    </source>
</evidence>
<dbReference type="GO" id="GO:0008982">
    <property type="term" value="F:protein-N(PI)-phosphohistidine-sugar phosphotransferase activity"/>
    <property type="evidence" value="ECO:0007669"/>
    <property type="project" value="InterPro"/>
</dbReference>
<dbReference type="Proteomes" id="UP000006294">
    <property type="component" value="Chromosome"/>
</dbReference>
<feature type="transmembrane region" description="Helical" evidence="12">
    <location>
        <begin position="218"/>
        <end position="241"/>
    </location>
</feature>
<dbReference type="InterPro" id="IPR036878">
    <property type="entry name" value="Glu_permease_IIB"/>
</dbReference>
<evidence type="ECO:0000259" key="15">
    <source>
        <dbReference type="PROSITE" id="PS51103"/>
    </source>
</evidence>
<keyword evidence="7 12" id="KW-0812">Transmembrane</keyword>
<evidence type="ECO:0000256" key="6">
    <source>
        <dbReference type="ARBA" id="ARBA00022683"/>
    </source>
</evidence>
<dbReference type="InterPro" id="IPR011055">
    <property type="entry name" value="Dup_hybrid_motif"/>
</dbReference>
<dbReference type="SUPFAM" id="SSF55604">
    <property type="entry name" value="Glucose permease domain IIB"/>
    <property type="match status" value="1"/>
</dbReference>
<dbReference type="InterPro" id="IPR001127">
    <property type="entry name" value="PTS_EIIA_1_perm"/>
</dbReference>
<feature type="transmembrane region" description="Helical" evidence="12">
    <location>
        <begin position="398"/>
        <end position="423"/>
    </location>
</feature>
<dbReference type="PATRIC" id="fig|698758.3.peg.544"/>
<organism evidence="16 17">
    <name type="scientific">Amphibacillus xylanus (strain ATCC 51415 / DSM 6626 / JCM 7361 / LMG 17667 / NBRC 15112 / Ep01)</name>
    <dbReference type="NCBI Taxonomy" id="698758"/>
    <lineage>
        <taxon>Bacteria</taxon>
        <taxon>Bacillati</taxon>
        <taxon>Bacillota</taxon>
        <taxon>Bacilli</taxon>
        <taxon>Bacillales</taxon>
        <taxon>Bacillaceae</taxon>
        <taxon>Amphibacillus</taxon>
    </lineage>
</organism>
<feature type="transmembrane region" description="Helical" evidence="12">
    <location>
        <begin position="340"/>
        <end position="360"/>
    </location>
</feature>
<feature type="transmembrane region" description="Helical" evidence="12">
    <location>
        <begin position="113"/>
        <end position="133"/>
    </location>
</feature>
<evidence type="ECO:0000256" key="3">
    <source>
        <dbReference type="ARBA" id="ARBA00022475"/>
    </source>
</evidence>
<sequence>MKYEDLAKDIIENVGGKENVQSVIHCITRLRFKLKDESKANTEYLKNHDEIVTVRQSGGQYQVVIGNHVPEVYKAVSSVGGFESTGQSQQDSGEKGSLFNQFIEIISGIFQPILAVLVASGMIKGFLALFVALDVLNAESGTYAIFNAIGDGLFYFLPIFLGYTSMRKFGGSPFLGMVIASALVYPTLDPSLGGFAASEPSYMLFSGTLFESAVHLEFLGIPVILMTYAMSVIPIIIANYFAAKLENGLAKVIPNVIKTFVVPLLTMLIIIPLTFIVIGPVATWASQLLGQGTTWLYGLSPIIAGAFLGGLWLVFVMFGLHWGLVPVALNNFASQGWDPILALIFAHSFALAGAILAIWIRTRSEKIKSLSFPAFLSAIFGVTEPGMYGLALPLKRPFTYTLISSAVGGAIIGLFGTVGHEFAGLGVFQWPSFVHPEEGLNTAFMGSVIAVVVATVLAFVLTYFFGGINKQNEESVEQPTQATNAEGIQSELIESPLKGEVLELSETSDDAFASGALGKGVAIIPSEGRLVSPVNGKVSALFGTNHAIGIETEHGAELLIHIGIDTVQLNGQHFKAHVSQGDQVTKGQLLIEFNIDEIKQAGYDIVTPVVVTNSNEYQSIVQIKKGLTQIGEPILDLES</sequence>
<dbReference type="InterPro" id="IPR013013">
    <property type="entry name" value="PTS_EIIC_1"/>
</dbReference>
<keyword evidence="2" id="KW-0813">Transport</keyword>
<evidence type="ECO:0000313" key="17">
    <source>
        <dbReference type="Proteomes" id="UP000006294"/>
    </source>
</evidence>
<dbReference type="NCBIfam" id="TIGR01995">
    <property type="entry name" value="PTS-II-ABC-beta"/>
    <property type="match status" value="1"/>
</dbReference>
<feature type="transmembrane region" description="Helical" evidence="12">
    <location>
        <begin position="145"/>
        <end position="163"/>
    </location>
</feature>
<dbReference type="SUPFAM" id="SSF51261">
    <property type="entry name" value="Duplicated hybrid motif"/>
    <property type="match status" value="1"/>
</dbReference>
<dbReference type="InterPro" id="IPR018113">
    <property type="entry name" value="PTrfase_EIIB_Cys"/>
</dbReference>
<dbReference type="eggNOG" id="COG1263">
    <property type="taxonomic scope" value="Bacteria"/>
</dbReference>
<dbReference type="Gene3D" id="2.70.70.10">
    <property type="entry name" value="Glucose Permease (Domain IIA)"/>
    <property type="match status" value="1"/>
</dbReference>
<keyword evidence="9 12" id="KW-1133">Transmembrane helix</keyword>
<dbReference type="GO" id="GO:0016301">
    <property type="term" value="F:kinase activity"/>
    <property type="evidence" value="ECO:0007669"/>
    <property type="project" value="UniProtKB-KW"/>
</dbReference>
<dbReference type="CDD" id="cd00212">
    <property type="entry name" value="PTS_IIB_glc"/>
    <property type="match status" value="1"/>
</dbReference>
<dbReference type="InterPro" id="IPR003352">
    <property type="entry name" value="PTS_EIIC"/>
</dbReference>
<proteinExistence type="predicted"/>
<dbReference type="PANTHER" id="PTHR30175">
    <property type="entry name" value="PHOSPHOTRANSFERASE SYSTEM TRANSPORT PROTEIN"/>
    <property type="match status" value="1"/>
</dbReference>
<feature type="transmembrane region" description="Helical" evidence="12">
    <location>
        <begin position="175"/>
        <end position="198"/>
    </location>
</feature>
<evidence type="ECO:0000256" key="4">
    <source>
        <dbReference type="ARBA" id="ARBA00022597"/>
    </source>
</evidence>
<dbReference type="PROSITE" id="PS01035">
    <property type="entry name" value="PTS_EIIB_TYPE_1_CYS"/>
    <property type="match status" value="1"/>
</dbReference>
<evidence type="ECO:0000259" key="13">
    <source>
        <dbReference type="PROSITE" id="PS51093"/>
    </source>
</evidence>
<dbReference type="InterPro" id="IPR050558">
    <property type="entry name" value="PTS_Sugar-Specific_Components"/>
</dbReference>
<evidence type="ECO:0000256" key="7">
    <source>
        <dbReference type="ARBA" id="ARBA00022692"/>
    </source>
</evidence>
<dbReference type="PROSITE" id="PS51098">
    <property type="entry name" value="PTS_EIIB_TYPE_1"/>
    <property type="match status" value="1"/>
</dbReference>
<comment type="subcellular location">
    <subcellularLocation>
        <location evidence="1">Cell membrane</location>
        <topology evidence="1">Multi-pass membrane protein</topology>
    </subcellularLocation>
</comment>
<feature type="active site" description="Phosphocysteine intermediate; for EIIB activity" evidence="11">
    <location>
        <position position="26"/>
    </location>
</feature>
<evidence type="ECO:0000256" key="5">
    <source>
        <dbReference type="ARBA" id="ARBA00022679"/>
    </source>
</evidence>
<gene>
    <name evidence="16" type="primary">bglP</name>
    <name evidence="16" type="ordered locus">AXY_05440</name>
</gene>
<dbReference type="eggNOG" id="COG1264">
    <property type="taxonomic scope" value="Bacteria"/>
</dbReference>
<dbReference type="GO" id="GO:0090589">
    <property type="term" value="F:protein-phosphocysteine-trehalose phosphotransferase system transporter activity"/>
    <property type="evidence" value="ECO:0007669"/>
    <property type="project" value="TreeGrafter"/>
</dbReference>
<dbReference type="InterPro" id="IPR011297">
    <property type="entry name" value="PTS_IIABC_b_glu"/>
</dbReference>
<evidence type="ECO:0000259" key="14">
    <source>
        <dbReference type="PROSITE" id="PS51098"/>
    </source>
</evidence>
<dbReference type="OrthoDB" id="9769191at2"/>